<evidence type="ECO:0000256" key="4">
    <source>
        <dbReference type="SAM" id="SignalP"/>
    </source>
</evidence>
<dbReference type="EMBL" id="PKMF04000368">
    <property type="protein sequence ID" value="KAK7835602.1"/>
    <property type="molecule type" value="Genomic_DNA"/>
</dbReference>
<dbReference type="PANTHER" id="PTHR48049:SF60">
    <property type="entry name" value="UDP-GLYCOSYLTRANSFERASE 91B1"/>
    <property type="match status" value="1"/>
</dbReference>
<accession>A0AAW0K9I0</accession>
<comment type="caution">
    <text evidence="5">The sequence shown here is derived from an EMBL/GenBank/DDBJ whole genome shotgun (WGS) entry which is preliminary data.</text>
</comment>
<dbReference type="FunFam" id="3.40.50.2000:FF:000037">
    <property type="entry name" value="Glycosyltransferase"/>
    <property type="match status" value="1"/>
</dbReference>
<gene>
    <name evidence="5" type="primary">GT4_1</name>
    <name evidence="5" type="ORF">CFP56_023328</name>
</gene>
<keyword evidence="2" id="KW-0328">Glycosyltransferase</keyword>
<feature type="chain" id="PRO_5043799479" evidence="4">
    <location>
        <begin position="19"/>
        <end position="422"/>
    </location>
</feature>
<organism evidence="5 6">
    <name type="scientific">Quercus suber</name>
    <name type="common">Cork oak</name>
    <dbReference type="NCBI Taxonomy" id="58331"/>
    <lineage>
        <taxon>Eukaryota</taxon>
        <taxon>Viridiplantae</taxon>
        <taxon>Streptophyta</taxon>
        <taxon>Embryophyta</taxon>
        <taxon>Tracheophyta</taxon>
        <taxon>Spermatophyta</taxon>
        <taxon>Magnoliopsida</taxon>
        <taxon>eudicotyledons</taxon>
        <taxon>Gunneridae</taxon>
        <taxon>Pentapetalae</taxon>
        <taxon>rosids</taxon>
        <taxon>fabids</taxon>
        <taxon>Fagales</taxon>
        <taxon>Fagaceae</taxon>
        <taxon>Quercus</taxon>
    </lineage>
</organism>
<protein>
    <submittedName>
        <fullName evidence="5">Udp-rhamnose:rhamnosyltransferase 1</fullName>
    </submittedName>
</protein>
<dbReference type="CDD" id="cd03784">
    <property type="entry name" value="GT1_Gtf-like"/>
    <property type="match status" value="1"/>
</dbReference>
<dbReference type="InterPro" id="IPR050481">
    <property type="entry name" value="UDP-glycosyltransf_plant"/>
</dbReference>
<dbReference type="Gene3D" id="3.40.50.2000">
    <property type="entry name" value="Glycogen Phosphorylase B"/>
    <property type="match status" value="2"/>
</dbReference>
<dbReference type="SUPFAM" id="SSF53756">
    <property type="entry name" value="UDP-Glycosyltransferase/glycogen phosphorylase"/>
    <property type="match status" value="1"/>
</dbReference>
<proteinExistence type="inferred from homology"/>
<evidence type="ECO:0000256" key="2">
    <source>
        <dbReference type="ARBA" id="ARBA00022676"/>
    </source>
</evidence>
<sequence length="422" mass="47858">MAKRKKLHIAMFPWLAFSHIIPFLELGKLIAQKGHCISFISTPRNIDRLPSIPPHLTPLITLVKLPLPRVENLPENAMATMDVPHHIVPYLKLAYDSLDEPLSHFLESSAPDWIIHDFAPHWLPPIATKLGISRVFFRIFKASTLCLFRPVNQGTHDPPMELQHLLVPPKWVSFPTKIVFRLFEAKKIFEVLFEENCSELHDIPVIPVGLLPTSAQESSDNEGNSTWYSIVEWLDKQKKGSVVYIALGSEVRPSQEDFTELALGLEHSGLPFFWALRKQSDSASGDSVQLLEGFKERAKGRGVVWTTHESVGGFLTHCGWSSVIEALQFGRALIMLPFFADQGPIARFLGEKLVGVEVPRNEEDGSFTKDSIAETLTLVMKEEEGKTYRDKAKEMTTIFGDTDLQYRYVDKFIEFLERHAKM</sequence>
<keyword evidence="6" id="KW-1185">Reference proteome</keyword>
<keyword evidence="3" id="KW-0808">Transferase</keyword>
<feature type="signal peptide" evidence="4">
    <location>
        <begin position="1"/>
        <end position="18"/>
    </location>
</feature>
<evidence type="ECO:0000313" key="5">
    <source>
        <dbReference type="EMBL" id="KAK7835602.1"/>
    </source>
</evidence>
<evidence type="ECO:0000313" key="6">
    <source>
        <dbReference type="Proteomes" id="UP000237347"/>
    </source>
</evidence>
<dbReference type="PANTHER" id="PTHR48049">
    <property type="entry name" value="GLYCOSYLTRANSFERASE"/>
    <property type="match status" value="1"/>
</dbReference>
<dbReference type="Proteomes" id="UP000237347">
    <property type="component" value="Unassembled WGS sequence"/>
</dbReference>
<evidence type="ECO:0000256" key="1">
    <source>
        <dbReference type="ARBA" id="ARBA00009995"/>
    </source>
</evidence>
<dbReference type="GO" id="GO:0035251">
    <property type="term" value="F:UDP-glucosyltransferase activity"/>
    <property type="evidence" value="ECO:0007669"/>
    <property type="project" value="InterPro"/>
</dbReference>
<evidence type="ECO:0000256" key="3">
    <source>
        <dbReference type="ARBA" id="ARBA00022679"/>
    </source>
</evidence>
<dbReference type="InterPro" id="IPR002213">
    <property type="entry name" value="UDP_glucos_trans"/>
</dbReference>
<reference evidence="5 6" key="1">
    <citation type="journal article" date="2018" name="Sci. Data">
        <title>The draft genome sequence of cork oak.</title>
        <authorList>
            <person name="Ramos A.M."/>
            <person name="Usie A."/>
            <person name="Barbosa P."/>
            <person name="Barros P.M."/>
            <person name="Capote T."/>
            <person name="Chaves I."/>
            <person name="Simoes F."/>
            <person name="Abreu I."/>
            <person name="Carrasquinho I."/>
            <person name="Faro C."/>
            <person name="Guimaraes J.B."/>
            <person name="Mendonca D."/>
            <person name="Nobrega F."/>
            <person name="Rodrigues L."/>
            <person name="Saibo N.J.M."/>
            <person name="Varela M.C."/>
            <person name="Egas C."/>
            <person name="Matos J."/>
            <person name="Miguel C.M."/>
            <person name="Oliveira M.M."/>
            <person name="Ricardo C.P."/>
            <person name="Goncalves S."/>
        </authorList>
    </citation>
    <scope>NUCLEOTIDE SEQUENCE [LARGE SCALE GENOMIC DNA]</scope>
    <source>
        <strain evidence="6">cv. HL8</strain>
    </source>
</reference>
<dbReference type="Pfam" id="PF00201">
    <property type="entry name" value="UDPGT"/>
    <property type="match status" value="1"/>
</dbReference>
<dbReference type="AlphaFoldDB" id="A0AAW0K9I0"/>
<comment type="similarity">
    <text evidence="1">Belongs to the UDP-glycosyltransferase family.</text>
</comment>
<name>A0AAW0K9I0_QUESU</name>
<keyword evidence="4" id="KW-0732">Signal</keyword>